<name>A0A9X4H3C7_9FIRM</name>
<dbReference type="EMBL" id="JAKOAV010000033">
    <property type="protein sequence ID" value="MDF9409540.1"/>
    <property type="molecule type" value="Genomic_DNA"/>
</dbReference>
<evidence type="ECO:0000256" key="1">
    <source>
        <dbReference type="PIRSR" id="PIRSR016184-1"/>
    </source>
</evidence>
<dbReference type="InterPro" id="IPR003719">
    <property type="entry name" value="Phenazine_PhzF-like"/>
</dbReference>
<evidence type="ECO:0000313" key="2">
    <source>
        <dbReference type="EMBL" id="MDF9409540.1"/>
    </source>
</evidence>
<comment type="caution">
    <text evidence="2">The sequence shown here is derived from an EMBL/GenBank/DDBJ whole genome shotgun (WGS) entry which is preliminary data.</text>
</comment>
<gene>
    <name evidence="2" type="ORF">L7E55_14435</name>
</gene>
<dbReference type="Gene3D" id="3.10.310.10">
    <property type="entry name" value="Diaminopimelate Epimerase, Chain A, domain 1"/>
    <property type="match status" value="2"/>
</dbReference>
<dbReference type="GO" id="GO:0016853">
    <property type="term" value="F:isomerase activity"/>
    <property type="evidence" value="ECO:0007669"/>
    <property type="project" value="UniProtKB-KW"/>
</dbReference>
<keyword evidence="3" id="KW-1185">Reference proteome</keyword>
<evidence type="ECO:0000313" key="3">
    <source>
        <dbReference type="Proteomes" id="UP001154312"/>
    </source>
</evidence>
<dbReference type="SUPFAM" id="SSF54506">
    <property type="entry name" value="Diaminopimelate epimerase-like"/>
    <property type="match status" value="1"/>
</dbReference>
<keyword evidence="2" id="KW-0413">Isomerase</keyword>
<feature type="active site" evidence="1">
    <location>
        <position position="25"/>
    </location>
</feature>
<dbReference type="PANTHER" id="PTHR13774">
    <property type="entry name" value="PHENAZINE BIOSYNTHESIS PROTEIN"/>
    <property type="match status" value="1"/>
</dbReference>
<dbReference type="Pfam" id="PF02567">
    <property type="entry name" value="PhzC-PhzF"/>
    <property type="match status" value="1"/>
</dbReference>
<dbReference type="NCBIfam" id="TIGR00654">
    <property type="entry name" value="PhzF_family"/>
    <property type="match status" value="1"/>
</dbReference>
<organism evidence="2 3">
    <name type="scientific">Pelotomaculum isophthalicicum JI</name>
    <dbReference type="NCBI Taxonomy" id="947010"/>
    <lineage>
        <taxon>Bacteria</taxon>
        <taxon>Bacillati</taxon>
        <taxon>Bacillota</taxon>
        <taxon>Clostridia</taxon>
        <taxon>Eubacteriales</taxon>
        <taxon>Desulfotomaculaceae</taxon>
        <taxon>Pelotomaculum</taxon>
    </lineage>
</organism>
<dbReference type="PIRSF" id="PIRSF016184">
    <property type="entry name" value="PhzC_PhzF"/>
    <property type="match status" value="1"/>
</dbReference>
<proteinExistence type="predicted"/>
<dbReference type="AlphaFoldDB" id="A0A9X4H3C7"/>
<sequence>MGNGQTLSTDQMLAIARQHKGFVSEVIYCSESSSADYKLIYYSSECEVDFCGHGTIACMYSLIKSIAELMEKSELVIETNNKGNLIVYNRISEQDAVFITAPEPKHIGTDLPSEIIAQNLKLRSEQICNQYPIDIIDAGLRTLIVPLTALKDEVNVYPHEQQLKNFCLDHDIDIILIFTKEVQSTQNIAHTRVFAPRFGYLEDPATGSGNSAFGYYMIKNKLWDGTGTSIEQGNTGMEFNIVKLITLDGKILFGGRATERIIGKYLI</sequence>
<accession>A0A9X4H3C7</accession>
<protein>
    <submittedName>
        <fullName evidence="2">PhzF family phenazine biosynthesis isomerase</fullName>
    </submittedName>
</protein>
<dbReference type="GO" id="GO:0005737">
    <property type="term" value="C:cytoplasm"/>
    <property type="evidence" value="ECO:0007669"/>
    <property type="project" value="TreeGrafter"/>
</dbReference>
<dbReference type="Proteomes" id="UP001154312">
    <property type="component" value="Unassembled WGS sequence"/>
</dbReference>
<reference evidence="2" key="1">
    <citation type="submission" date="2022-02" db="EMBL/GenBank/DDBJ databases">
        <authorList>
            <person name="Leng L."/>
        </authorList>
    </citation>
    <scope>NUCLEOTIDE SEQUENCE</scope>
    <source>
        <strain evidence="2">JI</strain>
    </source>
</reference>